<dbReference type="Proteomes" id="UP000756132">
    <property type="component" value="Chromosome 12"/>
</dbReference>
<evidence type="ECO:0000256" key="7">
    <source>
        <dbReference type="ARBA" id="ARBA00049119"/>
    </source>
</evidence>
<keyword evidence="13" id="KW-1185">Reference proteome</keyword>
<dbReference type="InterPro" id="IPR003663">
    <property type="entry name" value="Sugar/inositol_transpt"/>
</dbReference>
<dbReference type="GO" id="GO:0016020">
    <property type="term" value="C:membrane"/>
    <property type="evidence" value="ECO:0007669"/>
    <property type="project" value="UniProtKB-SubCell"/>
</dbReference>
<dbReference type="PRINTS" id="PR00171">
    <property type="entry name" value="SUGRTRNSPORT"/>
</dbReference>
<evidence type="ECO:0000256" key="8">
    <source>
        <dbReference type="RuleBase" id="RU003346"/>
    </source>
</evidence>
<evidence type="ECO:0000256" key="4">
    <source>
        <dbReference type="ARBA" id="ARBA00022692"/>
    </source>
</evidence>
<evidence type="ECO:0000256" key="1">
    <source>
        <dbReference type="ARBA" id="ARBA00004141"/>
    </source>
</evidence>
<dbReference type="OMA" id="ETGWRWM"/>
<proteinExistence type="inferred from homology"/>
<keyword evidence="3 8" id="KW-0813">Transport</keyword>
<protein>
    <submittedName>
        <fullName evidence="12">Myo-inositol transporter 1</fullName>
    </submittedName>
</protein>
<dbReference type="Gene3D" id="1.20.1250.20">
    <property type="entry name" value="MFS general substrate transporter like domains"/>
    <property type="match status" value="1"/>
</dbReference>
<keyword evidence="6 10" id="KW-0472">Membrane</keyword>
<dbReference type="RefSeq" id="XP_047768906.1">
    <property type="nucleotide sequence ID" value="XM_047912845.1"/>
</dbReference>
<feature type="transmembrane region" description="Helical" evidence="10">
    <location>
        <begin position="89"/>
        <end position="109"/>
    </location>
</feature>
<feature type="transmembrane region" description="Helical" evidence="10">
    <location>
        <begin position="320"/>
        <end position="339"/>
    </location>
</feature>
<reference evidence="12" key="1">
    <citation type="submission" date="2021-12" db="EMBL/GenBank/DDBJ databases">
        <authorList>
            <person name="Zaccaron A."/>
            <person name="Stergiopoulos I."/>
        </authorList>
    </citation>
    <scope>NUCLEOTIDE SEQUENCE</scope>
    <source>
        <strain evidence="12">Race5_Kim</strain>
    </source>
</reference>
<feature type="transmembrane region" description="Helical" evidence="10">
    <location>
        <begin position="47"/>
        <end position="69"/>
    </location>
</feature>
<comment type="similarity">
    <text evidence="2 8">Belongs to the major facilitator superfamily. Sugar transporter (TC 2.A.1.1) family.</text>
</comment>
<dbReference type="InterPro" id="IPR036259">
    <property type="entry name" value="MFS_trans_sf"/>
</dbReference>
<sequence length="546" mass="58518">MRREVADGHDAHEPLIRGSEEDLHHHDGDPGPTPNTSIRSAAPIVKFLTLSAGISGLLFGFDTGVISSTLVSIGSDLSGRPLTTTHKSLITAVTSLLALISAPFTGVFADKYGRKSVILVPALLFIVGALVQAIAQHVSVMVAGRALVGAAVGVASGAVPLYITELAPAELRGRLVTVQSLFITGGQVVAYLIGWGFAFLPHGWRWMVGSGAVPGLLQLFLIAWMPETPRWLLQTGQDGEARSVLNEVYAGLPEHDRALIVQNVLVSVQAEITAEDKAHSRSDSASGSSRFRDATKDLFAVPGNRRALIIACMLQGLQQLCGFNSLMYFSATIFSLVGFTSPIGTSSSVAVTNFALTLVAFNLIDTVGRRNILLRSIPFMVLGLLLCAVAFSFINMGDASAAGDVYNPNASSVWSIVLLISMIFFVASYAIGLGCVPWQQSELFPLRVRSLGSGLATATNWSSNFIIGMTFLPMMGILGASVTFTFYAVVCFVGWFLIWKIYPETAGLELEDIGELLKDGFGVQRSVREFQDRQRTKVVQSTVAEQ</sequence>
<keyword evidence="4 10" id="KW-0812">Transmembrane</keyword>
<dbReference type="NCBIfam" id="TIGR00879">
    <property type="entry name" value="SP"/>
    <property type="match status" value="1"/>
</dbReference>
<feature type="transmembrane region" description="Helical" evidence="10">
    <location>
        <begin position="477"/>
        <end position="498"/>
    </location>
</feature>
<gene>
    <name evidence="12" type="ORF">CLAFUR5_13697</name>
</gene>
<name>A0A9Q8PL69_PASFU</name>
<feature type="transmembrane region" description="Helical" evidence="10">
    <location>
        <begin position="345"/>
        <end position="364"/>
    </location>
</feature>
<dbReference type="GeneID" id="71993575"/>
<dbReference type="EMBL" id="CP090174">
    <property type="protein sequence ID" value="UJO24540.1"/>
    <property type="molecule type" value="Genomic_DNA"/>
</dbReference>
<dbReference type="AlphaFoldDB" id="A0A9Q8PL69"/>
<comment type="subcellular location">
    <subcellularLocation>
        <location evidence="1">Membrane</location>
        <topology evidence="1">Multi-pass membrane protein</topology>
    </subcellularLocation>
</comment>
<dbReference type="SUPFAM" id="SSF103473">
    <property type="entry name" value="MFS general substrate transporter"/>
    <property type="match status" value="1"/>
</dbReference>
<feature type="transmembrane region" description="Helical" evidence="10">
    <location>
        <begin position="175"/>
        <end position="198"/>
    </location>
</feature>
<dbReference type="InterPro" id="IPR020846">
    <property type="entry name" value="MFS_dom"/>
</dbReference>
<evidence type="ECO:0000256" key="5">
    <source>
        <dbReference type="ARBA" id="ARBA00022989"/>
    </source>
</evidence>
<keyword evidence="5 10" id="KW-1133">Transmembrane helix</keyword>
<dbReference type="PROSITE" id="PS00217">
    <property type="entry name" value="SUGAR_TRANSPORT_2"/>
    <property type="match status" value="1"/>
</dbReference>
<dbReference type="OrthoDB" id="6339427at2759"/>
<evidence type="ECO:0000256" key="10">
    <source>
        <dbReference type="SAM" id="Phobius"/>
    </source>
</evidence>
<feature type="transmembrane region" description="Helical" evidence="10">
    <location>
        <begin position="450"/>
        <end position="471"/>
    </location>
</feature>
<feature type="transmembrane region" description="Helical" evidence="10">
    <location>
        <begin position="141"/>
        <end position="163"/>
    </location>
</feature>
<dbReference type="InterPro" id="IPR005828">
    <property type="entry name" value="MFS_sugar_transport-like"/>
</dbReference>
<dbReference type="PANTHER" id="PTHR48020">
    <property type="entry name" value="PROTON MYO-INOSITOL COTRANSPORTER"/>
    <property type="match status" value="1"/>
</dbReference>
<evidence type="ECO:0000313" key="13">
    <source>
        <dbReference type="Proteomes" id="UP000756132"/>
    </source>
</evidence>
<evidence type="ECO:0000256" key="9">
    <source>
        <dbReference type="SAM" id="MobiDB-lite"/>
    </source>
</evidence>
<dbReference type="KEGG" id="ffu:CLAFUR5_13697"/>
<evidence type="ECO:0000256" key="2">
    <source>
        <dbReference type="ARBA" id="ARBA00010992"/>
    </source>
</evidence>
<feature type="compositionally biased region" description="Basic and acidic residues" evidence="9">
    <location>
        <begin position="1"/>
        <end position="29"/>
    </location>
</feature>
<feature type="transmembrane region" description="Helical" evidence="10">
    <location>
        <begin position="204"/>
        <end position="224"/>
    </location>
</feature>
<comment type="catalytic activity">
    <reaction evidence="7">
        <text>myo-inositol(out) + H(+)(out) = myo-inositol(in) + H(+)(in)</text>
        <dbReference type="Rhea" id="RHEA:60364"/>
        <dbReference type="ChEBI" id="CHEBI:15378"/>
        <dbReference type="ChEBI" id="CHEBI:17268"/>
    </reaction>
</comment>
<dbReference type="PROSITE" id="PS00216">
    <property type="entry name" value="SUGAR_TRANSPORT_1"/>
    <property type="match status" value="1"/>
</dbReference>
<evidence type="ECO:0000256" key="3">
    <source>
        <dbReference type="ARBA" id="ARBA00022448"/>
    </source>
</evidence>
<dbReference type="GO" id="GO:1904679">
    <property type="term" value="P:myo-inositol import across plasma membrane"/>
    <property type="evidence" value="ECO:0007669"/>
    <property type="project" value="TreeGrafter"/>
</dbReference>
<dbReference type="PANTHER" id="PTHR48020:SF12">
    <property type="entry name" value="PROTON MYO-INOSITOL COTRANSPORTER"/>
    <property type="match status" value="1"/>
</dbReference>
<dbReference type="InterPro" id="IPR050814">
    <property type="entry name" value="Myo-inositol_Transporter"/>
</dbReference>
<feature type="transmembrane region" description="Helical" evidence="10">
    <location>
        <begin position="116"/>
        <end position="135"/>
    </location>
</feature>
<feature type="domain" description="Major facilitator superfamily (MFS) profile" evidence="11">
    <location>
        <begin position="48"/>
        <end position="506"/>
    </location>
</feature>
<evidence type="ECO:0000313" key="12">
    <source>
        <dbReference type="EMBL" id="UJO24540.1"/>
    </source>
</evidence>
<dbReference type="Pfam" id="PF00083">
    <property type="entry name" value="Sugar_tr"/>
    <property type="match status" value="1"/>
</dbReference>
<dbReference type="InterPro" id="IPR005829">
    <property type="entry name" value="Sugar_transporter_CS"/>
</dbReference>
<accession>A0A9Q8PL69</accession>
<feature type="transmembrane region" description="Helical" evidence="10">
    <location>
        <begin position="414"/>
        <end position="438"/>
    </location>
</feature>
<dbReference type="FunFam" id="1.20.1250.20:FF:000073">
    <property type="entry name" value="MFS myo-inositol transporter, putative"/>
    <property type="match status" value="1"/>
</dbReference>
<evidence type="ECO:0000256" key="6">
    <source>
        <dbReference type="ARBA" id="ARBA00023136"/>
    </source>
</evidence>
<organism evidence="12 13">
    <name type="scientific">Passalora fulva</name>
    <name type="common">Tomato leaf mold</name>
    <name type="synonym">Cladosporium fulvum</name>
    <dbReference type="NCBI Taxonomy" id="5499"/>
    <lineage>
        <taxon>Eukaryota</taxon>
        <taxon>Fungi</taxon>
        <taxon>Dikarya</taxon>
        <taxon>Ascomycota</taxon>
        <taxon>Pezizomycotina</taxon>
        <taxon>Dothideomycetes</taxon>
        <taxon>Dothideomycetidae</taxon>
        <taxon>Mycosphaerellales</taxon>
        <taxon>Mycosphaerellaceae</taxon>
        <taxon>Fulvia</taxon>
    </lineage>
</organism>
<evidence type="ECO:0000259" key="11">
    <source>
        <dbReference type="PROSITE" id="PS50850"/>
    </source>
</evidence>
<reference evidence="12" key="2">
    <citation type="journal article" date="2022" name="Microb. Genom.">
        <title>A chromosome-scale genome assembly of the tomato pathogen Cladosporium fulvum reveals a compartmentalized genome architecture and the presence of a dispensable chromosome.</title>
        <authorList>
            <person name="Zaccaron A.Z."/>
            <person name="Chen L.H."/>
            <person name="Samaras A."/>
            <person name="Stergiopoulos I."/>
        </authorList>
    </citation>
    <scope>NUCLEOTIDE SEQUENCE</scope>
    <source>
        <strain evidence="12">Race5_Kim</strain>
    </source>
</reference>
<feature type="transmembrane region" description="Helical" evidence="10">
    <location>
        <begin position="376"/>
        <end position="394"/>
    </location>
</feature>
<dbReference type="GO" id="GO:0005366">
    <property type="term" value="F:myo-inositol:proton symporter activity"/>
    <property type="evidence" value="ECO:0007669"/>
    <property type="project" value="TreeGrafter"/>
</dbReference>
<dbReference type="PROSITE" id="PS50850">
    <property type="entry name" value="MFS"/>
    <property type="match status" value="1"/>
</dbReference>
<feature type="region of interest" description="Disordered" evidence="9">
    <location>
        <begin position="1"/>
        <end position="37"/>
    </location>
</feature>